<organism evidence="2 3">
    <name type="scientific">Colletotrichum zoysiae</name>
    <dbReference type="NCBI Taxonomy" id="1216348"/>
    <lineage>
        <taxon>Eukaryota</taxon>
        <taxon>Fungi</taxon>
        <taxon>Dikarya</taxon>
        <taxon>Ascomycota</taxon>
        <taxon>Pezizomycotina</taxon>
        <taxon>Sordariomycetes</taxon>
        <taxon>Hypocreomycetidae</taxon>
        <taxon>Glomerellales</taxon>
        <taxon>Glomerellaceae</taxon>
        <taxon>Colletotrichum</taxon>
        <taxon>Colletotrichum graminicola species complex</taxon>
    </lineage>
</organism>
<dbReference type="AlphaFoldDB" id="A0AAD9H9K8"/>
<evidence type="ECO:0000313" key="3">
    <source>
        <dbReference type="Proteomes" id="UP001232148"/>
    </source>
</evidence>
<name>A0AAD9H9K8_9PEZI</name>
<feature type="chain" id="PRO_5041910121" evidence="1">
    <location>
        <begin position="21"/>
        <end position="136"/>
    </location>
</feature>
<gene>
    <name evidence="2" type="ORF">LX32DRAFT_109353</name>
</gene>
<proteinExistence type="predicted"/>
<evidence type="ECO:0000313" key="2">
    <source>
        <dbReference type="EMBL" id="KAK2024336.1"/>
    </source>
</evidence>
<reference evidence="2" key="1">
    <citation type="submission" date="2021-06" db="EMBL/GenBank/DDBJ databases">
        <title>Comparative genomics, transcriptomics and evolutionary studies reveal genomic signatures of adaptation to plant cell wall in hemibiotrophic fungi.</title>
        <authorList>
            <consortium name="DOE Joint Genome Institute"/>
            <person name="Baroncelli R."/>
            <person name="Diaz J.F."/>
            <person name="Benocci T."/>
            <person name="Peng M."/>
            <person name="Battaglia E."/>
            <person name="Haridas S."/>
            <person name="Andreopoulos W."/>
            <person name="Labutti K."/>
            <person name="Pangilinan J."/>
            <person name="Floch G.L."/>
            <person name="Makela M.R."/>
            <person name="Henrissat B."/>
            <person name="Grigoriev I.V."/>
            <person name="Crouch J.A."/>
            <person name="De Vries R.P."/>
            <person name="Sukno S.A."/>
            <person name="Thon M.R."/>
        </authorList>
    </citation>
    <scope>NUCLEOTIDE SEQUENCE</scope>
    <source>
        <strain evidence="2">MAFF235873</strain>
    </source>
</reference>
<protein>
    <submittedName>
        <fullName evidence="2">Uncharacterized protein</fullName>
    </submittedName>
</protein>
<dbReference type="EMBL" id="MU842968">
    <property type="protein sequence ID" value="KAK2024336.1"/>
    <property type="molecule type" value="Genomic_DNA"/>
</dbReference>
<evidence type="ECO:0000256" key="1">
    <source>
        <dbReference type="SAM" id="SignalP"/>
    </source>
</evidence>
<sequence>MRLSSILGTVAAVASAAVSAAPLEPRAASFAKVSLPAPLNWVAGASLFPSQVIASYHAEIADYTADAWAAYVLDKCKSYTACTSSMTFSGINSGSTGGRYWFGYVFRGGVTTVDDYDRDDAEEDAIGDSIAYTITV</sequence>
<keyword evidence="1" id="KW-0732">Signal</keyword>
<dbReference type="Proteomes" id="UP001232148">
    <property type="component" value="Unassembled WGS sequence"/>
</dbReference>
<keyword evidence="3" id="KW-1185">Reference proteome</keyword>
<feature type="signal peptide" evidence="1">
    <location>
        <begin position="1"/>
        <end position="20"/>
    </location>
</feature>
<comment type="caution">
    <text evidence="2">The sequence shown here is derived from an EMBL/GenBank/DDBJ whole genome shotgun (WGS) entry which is preliminary data.</text>
</comment>
<accession>A0AAD9H9K8</accession>